<comment type="caution">
    <text evidence="2">The sequence shown here is derived from an EMBL/GenBank/DDBJ whole genome shotgun (WGS) entry which is preliminary data.</text>
</comment>
<dbReference type="InterPro" id="IPR006674">
    <property type="entry name" value="HD_domain"/>
</dbReference>
<organism evidence="2 3">
    <name type="scientific">Clostridium estertheticum</name>
    <dbReference type="NCBI Taxonomy" id="238834"/>
    <lineage>
        <taxon>Bacteria</taxon>
        <taxon>Bacillati</taxon>
        <taxon>Bacillota</taxon>
        <taxon>Clostridia</taxon>
        <taxon>Eubacteriales</taxon>
        <taxon>Clostridiaceae</taxon>
        <taxon>Clostridium</taxon>
    </lineage>
</organism>
<dbReference type="InterPro" id="IPR003607">
    <property type="entry name" value="HD/PDEase_dom"/>
</dbReference>
<evidence type="ECO:0000313" key="3">
    <source>
        <dbReference type="Proteomes" id="UP000342249"/>
    </source>
</evidence>
<evidence type="ECO:0000313" key="2">
    <source>
        <dbReference type="EMBL" id="MPQ63423.1"/>
    </source>
</evidence>
<dbReference type="SMART" id="SM00471">
    <property type="entry name" value="HDc"/>
    <property type="match status" value="1"/>
</dbReference>
<name>A0A5N7J411_9CLOT</name>
<dbReference type="EMBL" id="SPSF01000035">
    <property type="protein sequence ID" value="MPQ63423.1"/>
    <property type="molecule type" value="Genomic_DNA"/>
</dbReference>
<dbReference type="CDD" id="cd00077">
    <property type="entry name" value="HDc"/>
    <property type="match status" value="1"/>
</dbReference>
<dbReference type="AlphaFoldDB" id="A0A5N7J411"/>
<accession>A0A5N7J411</accession>
<proteinExistence type="predicted"/>
<gene>
    <name evidence="2" type="ORF">E4V82_15055</name>
</gene>
<dbReference type="Gene3D" id="1.10.3210.10">
    <property type="entry name" value="Hypothetical protein af1432"/>
    <property type="match status" value="1"/>
</dbReference>
<reference evidence="2 3" key="1">
    <citation type="journal article" date="2019" name="Lett. Appl. Microbiol.">
        <title>A case of 'blown pack' spoilage of vacuum-packaged pork likely associated with Clostridium estertheticum in Canada.</title>
        <authorList>
            <person name="Zhang P."/>
            <person name="Ward P."/>
            <person name="McMullen L.M."/>
            <person name="Yang X."/>
        </authorList>
    </citation>
    <scope>NUCLEOTIDE SEQUENCE [LARGE SCALE GENOMIC DNA]</scope>
    <source>
        <strain evidence="2 3">MA19</strain>
    </source>
</reference>
<dbReference type="Pfam" id="PF01966">
    <property type="entry name" value="HD"/>
    <property type="match status" value="1"/>
</dbReference>
<evidence type="ECO:0000259" key="1">
    <source>
        <dbReference type="SMART" id="SM00471"/>
    </source>
</evidence>
<feature type="domain" description="HD/PDEase" evidence="1">
    <location>
        <begin position="38"/>
        <end position="154"/>
    </location>
</feature>
<protein>
    <submittedName>
        <fullName evidence="2">HD domain-containing protein</fullName>
    </submittedName>
</protein>
<dbReference type="RefSeq" id="WP_152752916.1">
    <property type="nucleotide sequence ID" value="NZ_JAIZZU010000007.1"/>
</dbReference>
<dbReference type="Proteomes" id="UP000342249">
    <property type="component" value="Unassembled WGS sequence"/>
</dbReference>
<sequence>MGIINNSLIDDKVDLIIKNNIFQYNLRKIEDLEKNRKYCKHDMQHFLDVARIMYIISLENDFNIPKHIIYTTALLHDIGRGEQYENGTAHNIASVQIAKEILHQCEYGDTQIDEILEAIGNHRNDTESFEGLSNLLYKCDKLSRDCVHCEASEGCKWPLGKRNFKINY</sequence>
<dbReference type="SUPFAM" id="SSF109604">
    <property type="entry name" value="HD-domain/PDEase-like"/>
    <property type="match status" value="1"/>
</dbReference>